<dbReference type="InterPro" id="IPR011053">
    <property type="entry name" value="Single_hybrid_motif"/>
</dbReference>
<name>A0A2Z2NM41_9GAMM</name>
<dbReference type="InterPro" id="IPR003016">
    <property type="entry name" value="2-oxoA_DH_lipoyl-BS"/>
</dbReference>
<dbReference type="EC" id="2.3.1.12" evidence="9"/>
<feature type="compositionally biased region" description="Low complexity" evidence="10">
    <location>
        <begin position="131"/>
        <end position="141"/>
    </location>
</feature>
<evidence type="ECO:0000256" key="8">
    <source>
        <dbReference type="ARBA" id="ARBA00048370"/>
    </source>
</evidence>
<dbReference type="InterPro" id="IPR000089">
    <property type="entry name" value="Biotin_lipoyl"/>
</dbReference>
<dbReference type="InterPro" id="IPR050743">
    <property type="entry name" value="2-oxoacid_DH_E2_comp"/>
</dbReference>
<dbReference type="PROSITE" id="PS50968">
    <property type="entry name" value="BIOTINYL_LIPOYL"/>
    <property type="match status" value="1"/>
</dbReference>
<dbReference type="FunFam" id="3.30.559.10:FF:000004">
    <property type="entry name" value="Acetyltransferase component of pyruvate dehydrogenase complex"/>
    <property type="match status" value="1"/>
</dbReference>
<keyword evidence="14" id="KW-1185">Reference proteome</keyword>
<gene>
    <name evidence="13" type="primary">aceF_1</name>
    <name evidence="13" type="ORF">IMCC3135_11580</name>
</gene>
<dbReference type="Proteomes" id="UP000250079">
    <property type="component" value="Chromosome"/>
</dbReference>
<dbReference type="SUPFAM" id="SSF51230">
    <property type="entry name" value="Single hybrid motif"/>
    <property type="match status" value="1"/>
</dbReference>
<evidence type="ECO:0000256" key="6">
    <source>
        <dbReference type="ARBA" id="ARBA00023315"/>
    </source>
</evidence>
<feature type="compositionally biased region" description="Pro residues" evidence="10">
    <location>
        <begin position="117"/>
        <end position="130"/>
    </location>
</feature>
<evidence type="ECO:0000256" key="2">
    <source>
        <dbReference type="ARBA" id="ARBA00011484"/>
    </source>
</evidence>
<dbReference type="GO" id="GO:0045254">
    <property type="term" value="C:pyruvate dehydrogenase complex"/>
    <property type="evidence" value="ECO:0007669"/>
    <property type="project" value="UniProtKB-UniRule"/>
</dbReference>
<keyword evidence="5 9" id="KW-0450">Lipoyl</keyword>
<dbReference type="CDD" id="cd06849">
    <property type="entry name" value="lipoyl_domain"/>
    <property type="match status" value="1"/>
</dbReference>
<dbReference type="InterPro" id="IPR004167">
    <property type="entry name" value="PSBD"/>
</dbReference>
<evidence type="ECO:0000256" key="10">
    <source>
        <dbReference type="SAM" id="MobiDB-lite"/>
    </source>
</evidence>
<protein>
    <recommendedName>
        <fullName evidence="9">Acetyltransferase component of pyruvate dehydrogenase complex</fullName>
        <ecNumber evidence="9">2.3.1.12</ecNumber>
    </recommendedName>
</protein>
<evidence type="ECO:0000256" key="7">
    <source>
        <dbReference type="ARBA" id="ARBA00025211"/>
    </source>
</evidence>
<dbReference type="PROSITE" id="PS51826">
    <property type="entry name" value="PSBD"/>
    <property type="match status" value="1"/>
</dbReference>
<evidence type="ECO:0000256" key="5">
    <source>
        <dbReference type="ARBA" id="ARBA00022823"/>
    </source>
</evidence>
<evidence type="ECO:0000256" key="9">
    <source>
        <dbReference type="RuleBase" id="RU361137"/>
    </source>
</evidence>
<comment type="function">
    <text evidence="7">The pyruvate dehydrogenase complex catalyzes the overall conversion of pyruvate to acetyl-CoA and CO(2). It contains multiple copies of three enzymatic components: pyruvate dehydrogenase (E1), dihydrolipoamide acetyltransferase (E2) and lipoamide dehydrogenase (E3).</text>
</comment>
<feature type="compositionally biased region" description="Low complexity" evidence="10">
    <location>
        <begin position="84"/>
        <end position="100"/>
    </location>
</feature>
<dbReference type="PANTHER" id="PTHR43178">
    <property type="entry name" value="DIHYDROLIPOAMIDE ACETYLTRANSFERASE COMPONENT OF PYRUVATE DEHYDROGENASE COMPLEX"/>
    <property type="match status" value="1"/>
</dbReference>
<dbReference type="InterPro" id="IPR001078">
    <property type="entry name" value="2-oxoacid_DH_actylTfrase"/>
</dbReference>
<dbReference type="InterPro" id="IPR023213">
    <property type="entry name" value="CAT-like_dom_sf"/>
</dbReference>
<dbReference type="FunFam" id="2.40.50.100:FF:000009">
    <property type="entry name" value="Acetyltransferase component of pyruvate dehydrogenase complex"/>
    <property type="match status" value="1"/>
</dbReference>
<dbReference type="Gene3D" id="4.10.320.10">
    <property type="entry name" value="E3-binding domain"/>
    <property type="match status" value="1"/>
</dbReference>
<dbReference type="Pfam" id="PF02817">
    <property type="entry name" value="E3_binding"/>
    <property type="match status" value="1"/>
</dbReference>
<dbReference type="InterPro" id="IPR036625">
    <property type="entry name" value="E3-bd_dom_sf"/>
</dbReference>
<dbReference type="Pfam" id="PF00198">
    <property type="entry name" value="2-oxoacid_dh"/>
    <property type="match status" value="1"/>
</dbReference>
<feature type="domain" description="Lipoyl-binding" evidence="11">
    <location>
        <begin position="7"/>
        <end position="81"/>
    </location>
</feature>
<dbReference type="KEGG" id="gai:IMCC3135_11580"/>
<comment type="catalytic activity">
    <reaction evidence="8 9">
        <text>N(6)-[(R)-dihydrolipoyl]-L-lysyl-[protein] + acetyl-CoA = N(6)-[(R)-S(8)-acetyldihydrolipoyl]-L-lysyl-[protein] + CoA</text>
        <dbReference type="Rhea" id="RHEA:17017"/>
        <dbReference type="Rhea" id="RHEA-COMP:10475"/>
        <dbReference type="Rhea" id="RHEA-COMP:10478"/>
        <dbReference type="ChEBI" id="CHEBI:57287"/>
        <dbReference type="ChEBI" id="CHEBI:57288"/>
        <dbReference type="ChEBI" id="CHEBI:83100"/>
        <dbReference type="ChEBI" id="CHEBI:83111"/>
        <dbReference type="EC" id="2.3.1.12"/>
    </reaction>
</comment>
<evidence type="ECO:0000313" key="14">
    <source>
        <dbReference type="Proteomes" id="UP000250079"/>
    </source>
</evidence>
<dbReference type="AlphaFoldDB" id="A0A2Z2NM41"/>
<dbReference type="GO" id="GO:0006086">
    <property type="term" value="P:pyruvate decarboxylation to acetyl-CoA"/>
    <property type="evidence" value="ECO:0007669"/>
    <property type="project" value="UniProtKB-UniRule"/>
</dbReference>
<dbReference type="NCBIfam" id="TIGR01348">
    <property type="entry name" value="PDHac_trf_long"/>
    <property type="match status" value="1"/>
</dbReference>
<dbReference type="PROSITE" id="PS00189">
    <property type="entry name" value="LIPOYL"/>
    <property type="match status" value="1"/>
</dbReference>
<keyword evidence="6 9" id="KW-0012">Acyltransferase</keyword>
<keyword evidence="3 9" id="KW-0808">Transferase</keyword>
<dbReference type="SUPFAM" id="SSF52777">
    <property type="entry name" value="CoA-dependent acyltransferases"/>
    <property type="match status" value="1"/>
</dbReference>
<evidence type="ECO:0000256" key="3">
    <source>
        <dbReference type="ARBA" id="ARBA00022679"/>
    </source>
</evidence>
<dbReference type="Gene3D" id="3.30.559.10">
    <property type="entry name" value="Chloramphenicol acetyltransferase-like domain"/>
    <property type="match status" value="1"/>
</dbReference>
<evidence type="ECO:0000256" key="1">
    <source>
        <dbReference type="ARBA" id="ARBA00007317"/>
    </source>
</evidence>
<dbReference type="GO" id="GO:0031405">
    <property type="term" value="F:lipoic acid binding"/>
    <property type="evidence" value="ECO:0007669"/>
    <property type="project" value="TreeGrafter"/>
</dbReference>
<organism evidence="13 14">
    <name type="scientific">Granulosicoccus antarcticus IMCC3135</name>
    <dbReference type="NCBI Taxonomy" id="1192854"/>
    <lineage>
        <taxon>Bacteria</taxon>
        <taxon>Pseudomonadati</taxon>
        <taxon>Pseudomonadota</taxon>
        <taxon>Gammaproteobacteria</taxon>
        <taxon>Chromatiales</taxon>
        <taxon>Granulosicoccaceae</taxon>
        <taxon>Granulosicoccus</taxon>
    </lineage>
</organism>
<keyword evidence="13" id="KW-0670">Pyruvate</keyword>
<dbReference type="InterPro" id="IPR006256">
    <property type="entry name" value="AcTrfase_Pyrv_DH_cplx"/>
</dbReference>
<accession>A0A2Z2NM41</accession>
<comment type="similarity">
    <text evidence="1 9">Belongs to the 2-oxoacid dehydrogenase family.</text>
</comment>
<keyword evidence="4" id="KW-0677">Repeat</keyword>
<dbReference type="GO" id="GO:0005737">
    <property type="term" value="C:cytoplasm"/>
    <property type="evidence" value="ECO:0007669"/>
    <property type="project" value="TreeGrafter"/>
</dbReference>
<sequence length="456" mass="48524">MSESDKTIDIVIPDIGDSESVEIIEILVAVGDQVSNDDSLLTLESDKASMEVPATSAGVIKSLTVSIGDSVSSGAVIGTMSIADSAASESSDKPAAAEAETPARETEEPAAAKPDKPTPPPASPAEPVKPAPSSQSTSPTAHLDDENMRKAHASPGVRRYARELGADLSLVTGTGPKARITKTDVTAFIKQALEGMGSNYRGGSGAAVSGGAGIPPIPEVDFSKFGEIERVELGRINKLSAANLHRAWLNLPMVTHHDLADVTEMEAFRKQLKEESGKDDPKVTGLAFHMKALVKSLQAFPKLNSSLSADGEALFYKHYYHIGIAVDTPNGLVVPVFRDVDKKSVHQLAIEMSDVSTRARQKKLKPDEMQGASMTISSLGGIGGTSFTPIVNPPEVAILGITRASMQPVWNGSEFIPRLMCPLDLTYDHRVVDGADAARFMAFYVRQISDIRRLTL</sequence>
<dbReference type="GO" id="GO:0004742">
    <property type="term" value="F:dihydrolipoyllysine-residue acetyltransferase activity"/>
    <property type="evidence" value="ECO:0007669"/>
    <property type="project" value="UniProtKB-UniRule"/>
</dbReference>
<evidence type="ECO:0000256" key="4">
    <source>
        <dbReference type="ARBA" id="ARBA00022737"/>
    </source>
</evidence>
<dbReference type="RefSeq" id="WP_088917718.1">
    <property type="nucleotide sequence ID" value="NZ_CP018632.1"/>
</dbReference>
<evidence type="ECO:0000259" key="11">
    <source>
        <dbReference type="PROSITE" id="PS50968"/>
    </source>
</evidence>
<evidence type="ECO:0000313" key="13">
    <source>
        <dbReference type="EMBL" id="ASJ72406.1"/>
    </source>
</evidence>
<feature type="domain" description="Peripheral subunit-binding (PSBD)" evidence="12">
    <location>
        <begin position="152"/>
        <end position="189"/>
    </location>
</feature>
<comment type="cofactor">
    <cofactor evidence="9">
        <name>(R)-lipoate</name>
        <dbReference type="ChEBI" id="CHEBI:83088"/>
    </cofactor>
    <text evidence="9">Binds 1 lipoyl cofactor covalently.</text>
</comment>
<dbReference type="OrthoDB" id="9805770at2"/>
<dbReference type="PANTHER" id="PTHR43178:SF2">
    <property type="entry name" value="DIHYDROLIPOYLLYSINE-RESIDUE ACETYLTRANSFERASE COMPONENT OF PYRUVATE DEHYDROGENASE COMPLEX"/>
    <property type="match status" value="1"/>
</dbReference>
<dbReference type="SUPFAM" id="SSF47005">
    <property type="entry name" value="Peripheral subunit-binding domain of 2-oxo acid dehydrogenase complex"/>
    <property type="match status" value="1"/>
</dbReference>
<dbReference type="Gene3D" id="2.40.50.100">
    <property type="match status" value="1"/>
</dbReference>
<dbReference type="Pfam" id="PF00364">
    <property type="entry name" value="Biotin_lipoyl"/>
    <property type="match status" value="1"/>
</dbReference>
<feature type="region of interest" description="Disordered" evidence="10">
    <location>
        <begin position="84"/>
        <end position="153"/>
    </location>
</feature>
<evidence type="ECO:0000259" key="12">
    <source>
        <dbReference type="PROSITE" id="PS51826"/>
    </source>
</evidence>
<dbReference type="EMBL" id="CP018632">
    <property type="protein sequence ID" value="ASJ72406.1"/>
    <property type="molecule type" value="Genomic_DNA"/>
</dbReference>
<comment type="subunit">
    <text evidence="2 9">Forms a 24-polypeptide structural core with octahedral symmetry.</text>
</comment>
<reference evidence="13 14" key="1">
    <citation type="submission" date="2016-12" db="EMBL/GenBank/DDBJ databases">
        <authorList>
            <person name="Song W.-J."/>
            <person name="Kurnit D.M."/>
        </authorList>
    </citation>
    <scope>NUCLEOTIDE SEQUENCE [LARGE SCALE GENOMIC DNA]</scope>
    <source>
        <strain evidence="13 14">IMCC3135</strain>
    </source>
</reference>
<proteinExistence type="inferred from homology"/>